<accession>A0AAW1UYJ6</accession>
<protein>
    <submittedName>
        <fullName evidence="1">Uncharacterized protein</fullName>
    </submittedName>
</protein>
<gene>
    <name evidence="1" type="ORF">WA026_013799</name>
</gene>
<proteinExistence type="predicted"/>
<dbReference type="AlphaFoldDB" id="A0AAW1UYJ6"/>
<sequence length="103" mass="11649">MNAFSYFNSSFKDLVKRYYKHWVSFFGYQSAAVFRSHRPVAEVSPNGCIGASRISHGWVRSYNNSTNPFSTSPHLTLVHTIIAMDKGVLLSVPFKVEVSMSKK</sequence>
<dbReference type="EMBL" id="JARQZJ010000097">
    <property type="protein sequence ID" value="KAK9885921.1"/>
    <property type="molecule type" value="Genomic_DNA"/>
</dbReference>
<organism evidence="1 2">
    <name type="scientific">Henosepilachna vigintioctopunctata</name>
    <dbReference type="NCBI Taxonomy" id="420089"/>
    <lineage>
        <taxon>Eukaryota</taxon>
        <taxon>Metazoa</taxon>
        <taxon>Ecdysozoa</taxon>
        <taxon>Arthropoda</taxon>
        <taxon>Hexapoda</taxon>
        <taxon>Insecta</taxon>
        <taxon>Pterygota</taxon>
        <taxon>Neoptera</taxon>
        <taxon>Endopterygota</taxon>
        <taxon>Coleoptera</taxon>
        <taxon>Polyphaga</taxon>
        <taxon>Cucujiformia</taxon>
        <taxon>Coccinelloidea</taxon>
        <taxon>Coccinellidae</taxon>
        <taxon>Epilachninae</taxon>
        <taxon>Epilachnini</taxon>
        <taxon>Henosepilachna</taxon>
    </lineage>
</organism>
<comment type="caution">
    <text evidence="1">The sequence shown here is derived from an EMBL/GenBank/DDBJ whole genome shotgun (WGS) entry which is preliminary data.</text>
</comment>
<evidence type="ECO:0000313" key="1">
    <source>
        <dbReference type="EMBL" id="KAK9885921.1"/>
    </source>
</evidence>
<keyword evidence="2" id="KW-1185">Reference proteome</keyword>
<reference evidence="1 2" key="1">
    <citation type="submission" date="2023-03" db="EMBL/GenBank/DDBJ databases">
        <title>Genome insight into feeding habits of ladybird beetles.</title>
        <authorList>
            <person name="Li H.-S."/>
            <person name="Huang Y.-H."/>
            <person name="Pang H."/>
        </authorList>
    </citation>
    <scope>NUCLEOTIDE SEQUENCE [LARGE SCALE GENOMIC DNA]</scope>
    <source>
        <strain evidence="1">SYSU_2023b</strain>
        <tissue evidence="1">Whole body</tissue>
    </source>
</reference>
<evidence type="ECO:0000313" key="2">
    <source>
        <dbReference type="Proteomes" id="UP001431783"/>
    </source>
</evidence>
<name>A0AAW1UYJ6_9CUCU</name>
<dbReference type="Proteomes" id="UP001431783">
    <property type="component" value="Unassembled WGS sequence"/>
</dbReference>